<dbReference type="SUPFAM" id="SSF48264">
    <property type="entry name" value="Cytochrome P450"/>
    <property type="match status" value="1"/>
</dbReference>
<feature type="binding site" description="axial binding residue" evidence="13">
    <location>
        <position position="464"/>
    </location>
    <ligand>
        <name>heme</name>
        <dbReference type="ChEBI" id="CHEBI:30413"/>
    </ligand>
    <ligandPart>
        <name>Fe</name>
        <dbReference type="ChEBI" id="CHEBI:18248"/>
    </ligandPart>
</feature>
<accession>A0AAV8VAX8</accession>
<evidence type="ECO:0000313" key="17">
    <source>
        <dbReference type="Proteomes" id="UP001159042"/>
    </source>
</evidence>
<dbReference type="PRINTS" id="PR00463">
    <property type="entry name" value="EP450I"/>
</dbReference>
<protein>
    <recommendedName>
        <fullName evidence="18">Cytochrome P450</fullName>
    </recommendedName>
</protein>
<evidence type="ECO:0000256" key="13">
    <source>
        <dbReference type="PIRSR" id="PIRSR602401-1"/>
    </source>
</evidence>
<dbReference type="Proteomes" id="UP001159042">
    <property type="component" value="Unassembled WGS sequence"/>
</dbReference>
<dbReference type="InterPro" id="IPR050476">
    <property type="entry name" value="Insect_CytP450_Detox"/>
</dbReference>
<comment type="similarity">
    <text evidence="4 14">Belongs to the cytochrome P450 family.</text>
</comment>
<dbReference type="EMBL" id="JANEYG010000201">
    <property type="protein sequence ID" value="KAJ8911310.1"/>
    <property type="molecule type" value="Genomic_DNA"/>
</dbReference>
<proteinExistence type="inferred from homology"/>
<comment type="caution">
    <text evidence="16">The sequence shown here is derived from an EMBL/GenBank/DDBJ whole genome shotgun (WGS) entry which is preliminary data.</text>
</comment>
<comment type="subcellular location">
    <subcellularLocation>
        <location evidence="3">Endoplasmic reticulum membrane</location>
        <topology evidence="3">Peripheral membrane protein</topology>
    </subcellularLocation>
    <subcellularLocation>
        <location evidence="2">Microsome membrane</location>
        <topology evidence="2">Peripheral membrane protein</topology>
    </subcellularLocation>
</comment>
<keyword evidence="6 13" id="KW-0479">Metal-binding</keyword>
<dbReference type="GO" id="GO:0005506">
    <property type="term" value="F:iron ion binding"/>
    <property type="evidence" value="ECO:0007669"/>
    <property type="project" value="InterPro"/>
</dbReference>
<evidence type="ECO:0000256" key="2">
    <source>
        <dbReference type="ARBA" id="ARBA00004174"/>
    </source>
</evidence>
<dbReference type="GO" id="GO:0004497">
    <property type="term" value="F:monooxygenase activity"/>
    <property type="evidence" value="ECO:0007669"/>
    <property type="project" value="UniProtKB-KW"/>
</dbReference>
<feature type="transmembrane region" description="Helical" evidence="15">
    <location>
        <begin position="12"/>
        <end position="29"/>
    </location>
</feature>
<evidence type="ECO:0000256" key="15">
    <source>
        <dbReference type="SAM" id="Phobius"/>
    </source>
</evidence>
<evidence type="ECO:0000256" key="7">
    <source>
        <dbReference type="ARBA" id="ARBA00022824"/>
    </source>
</evidence>
<dbReference type="InterPro" id="IPR017972">
    <property type="entry name" value="Cyt_P450_CS"/>
</dbReference>
<dbReference type="CDD" id="cd11056">
    <property type="entry name" value="CYP6-like"/>
    <property type="match status" value="1"/>
</dbReference>
<evidence type="ECO:0000256" key="12">
    <source>
        <dbReference type="ARBA" id="ARBA00023136"/>
    </source>
</evidence>
<dbReference type="PRINTS" id="PR00385">
    <property type="entry name" value="P450"/>
</dbReference>
<dbReference type="GO" id="GO:0016705">
    <property type="term" value="F:oxidoreductase activity, acting on paired donors, with incorporation or reduction of molecular oxygen"/>
    <property type="evidence" value="ECO:0007669"/>
    <property type="project" value="InterPro"/>
</dbReference>
<dbReference type="FunFam" id="1.10.630.10:FF:000042">
    <property type="entry name" value="Cytochrome P450"/>
    <property type="match status" value="1"/>
</dbReference>
<evidence type="ECO:0000256" key="9">
    <source>
        <dbReference type="ARBA" id="ARBA00023002"/>
    </source>
</evidence>
<keyword evidence="5 13" id="KW-0349">Heme</keyword>
<name>A0AAV8VAX8_9CUCU</name>
<keyword evidence="15" id="KW-0812">Transmembrane</keyword>
<evidence type="ECO:0000256" key="6">
    <source>
        <dbReference type="ARBA" id="ARBA00022723"/>
    </source>
</evidence>
<reference evidence="16 17" key="1">
    <citation type="journal article" date="2023" name="Insect Mol. Biol.">
        <title>Genome sequencing provides insights into the evolution of gene families encoding plant cell wall-degrading enzymes in longhorned beetles.</title>
        <authorList>
            <person name="Shin N.R."/>
            <person name="Okamura Y."/>
            <person name="Kirsch R."/>
            <person name="Pauchet Y."/>
        </authorList>
    </citation>
    <scope>NUCLEOTIDE SEQUENCE [LARGE SCALE GENOMIC DNA]</scope>
    <source>
        <strain evidence="16">EAD_L_NR</strain>
    </source>
</reference>
<gene>
    <name evidence="16" type="ORF">NQ315_017004</name>
</gene>
<dbReference type="InterPro" id="IPR036396">
    <property type="entry name" value="Cyt_P450_sf"/>
</dbReference>
<dbReference type="Gene3D" id="1.10.630.10">
    <property type="entry name" value="Cytochrome P450"/>
    <property type="match status" value="1"/>
</dbReference>
<evidence type="ECO:0000256" key="11">
    <source>
        <dbReference type="ARBA" id="ARBA00023033"/>
    </source>
</evidence>
<evidence type="ECO:0000256" key="5">
    <source>
        <dbReference type="ARBA" id="ARBA00022617"/>
    </source>
</evidence>
<dbReference type="PANTHER" id="PTHR24292:SF100">
    <property type="entry name" value="CYTOCHROME P450 6A16, ISOFORM B-RELATED"/>
    <property type="match status" value="1"/>
</dbReference>
<evidence type="ECO:0000256" key="4">
    <source>
        <dbReference type="ARBA" id="ARBA00010617"/>
    </source>
</evidence>
<dbReference type="InterPro" id="IPR002401">
    <property type="entry name" value="Cyt_P450_E_grp-I"/>
</dbReference>
<evidence type="ECO:0000256" key="8">
    <source>
        <dbReference type="ARBA" id="ARBA00022848"/>
    </source>
</evidence>
<organism evidence="16 17">
    <name type="scientific">Exocentrus adspersus</name>
    <dbReference type="NCBI Taxonomy" id="1586481"/>
    <lineage>
        <taxon>Eukaryota</taxon>
        <taxon>Metazoa</taxon>
        <taxon>Ecdysozoa</taxon>
        <taxon>Arthropoda</taxon>
        <taxon>Hexapoda</taxon>
        <taxon>Insecta</taxon>
        <taxon>Pterygota</taxon>
        <taxon>Neoptera</taxon>
        <taxon>Endopterygota</taxon>
        <taxon>Coleoptera</taxon>
        <taxon>Polyphaga</taxon>
        <taxon>Cucujiformia</taxon>
        <taxon>Chrysomeloidea</taxon>
        <taxon>Cerambycidae</taxon>
        <taxon>Lamiinae</taxon>
        <taxon>Acanthocinini</taxon>
        <taxon>Exocentrus</taxon>
    </lineage>
</organism>
<keyword evidence="11 14" id="KW-0503">Monooxygenase</keyword>
<dbReference type="InterPro" id="IPR001128">
    <property type="entry name" value="Cyt_P450"/>
</dbReference>
<evidence type="ECO:0000256" key="1">
    <source>
        <dbReference type="ARBA" id="ARBA00001971"/>
    </source>
</evidence>
<evidence type="ECO:0000256" key="3">
    <source>
        <dbReference type="ARBA" id="ARBA00004406"/>
    </source>
</evidence>
<keyword evidence="9 14" id="KW-0560">Oxidoreductase</keyword>
<keyword evidence="7" id="KW-0256">Endoplasmic reticulum</keyword>
<keyword evidence="8" id="KW-0492">Microsome</keyword>
<evidence type="ECO:0000313" key="16">
    <source>
        <dbReference type="EMBL" id="KAJ8911310.1"/>
    </source>
</evidence>
<keyword evidence="15" id="KW-1133">Transmembrane helix</keyword>
<comment type="cofactor">
    <cofactor evidence="1 13">
        <name>heme</name>
        <dbReference type="ChEBI" id="CHEBI:30413"/>
    </cofactor>
</comment>
<evidence type="ECO:0000256" key="10">
    <source>
        <dbReference type="ARBA" id="ARBA00023004"/>
    </source>
</evidence>
<evidence type="ECO:0008006" key="18">
    <source>
        <dbReference type="Google" id="ProtNLM"/>
    </source>
</evidence>
<dbReference type="PANTHER" id="PTHR24292">
    <property type="entry name" value="CYTOCHROME P450"/>
    <property type="match status" value="1"/>
</dbReference>
<dbReference type="Pfam" id="PF00067">
    <property type="entry name" value="p450"/>
    <property type="match status" value="1"/>
</dbReference>
<dbReference type="PROSITE" id="PS00086">
    <property type="entry name" value="CYTOCHROME_P450"/>
    <property type="match status" value="1"/>
</dbReference>
<keyword evidence="12 15" id="KW-0472">Membrane</keyword>
<keyword evidence="17" id="KW-1185">Reference proteome</keyword>
<dbReference type="AlphaFoldDB" id="A0AAV8VAX8"/>
<keyword evidence="10 13" id="KW-0408">Iron</keyword>
<evidence type="ECO:0000256" key="14">
    <source>
        <dbReference type="RuleBase" id="RU000461"/>
    </source>
</evidence>
<sequence>MSALFQDYLNGILLVVVTSLLVTWAYVRYSYGYWKRRNVPYLEPKFPFGNSNSLIPKGIAIGILSKEFYNRFKTMGRDMVGGVYIGIEPKLVVLNPDLIRDILVKDFQSFTDRGVYQSESDPISVNIFAQPGAEWRAARTKLTTVFTSAKMKAMCLLMLECSEGLKEALEKFAQQKTDVDMLEVAGCFTTDVIGVYVCFSLTKPLTKQFVGSCAFGISCNSFKHPDAEFRRMGCKLFTEFSFMDRLNLFLSIYAPNFSQKIGVRSVQKDVSKFFFRTIKDTVDYREKNNVQRNDLLQLLIDMKNSEVQLSMNELTAQVFLFFVAGSETSSTTTTLALFEISQRPEIQEKLRKEIRDVLSKHNGQITYDSIAEMKYLAQAVDETLRLWPIVSTITRVCTQDYKFKNTDVTAEKGLHVQIPVLGLQHDPEYWPDPTRFDPDRFSDENKESRRPFTYLPFGEGPRNCIGLRFGLLQTKIGLVTVLSKYKVSLSPKTVLPIGLDPETFTMRTLSTVYLNLEKA</sequence>
<dbReference type="GO" id="GO:0005789">
    <property type="term" value="C:endoplasmic reticulum membrane"/>
    <property type="evidence" value="ECO:0007669"/>
    <property type="project" value="UniProtKB-SubCell"/>
</dbReference>
<dbReference type="GO" id="GO:0020037">
    <property type="term" value="F:heme binding"/>
    <property type="evidence" value="ECO:0007669"/>
    <property type="project" value="InterPro"/>
</dbReference>